<dbReference type="NCBIfam" id="TIGR00188">
    <property type="entry name" value="rnpA"/>
    <property type="match status" value="1"/>
</dbReference>
<keyword evidence="2 6" id="KW-0540">Nuclease</keyword>
<dbReference type="GO" id="GO:0000049">
    <property type="term" value="F:tRNA binding"/>
    <property type="evidence" value="ECO:0007669"/>
    <property type="project" value="UniProtKB-UniRule"/>
</dbReference>
<evidence type="ECO:0000256" key="1">
    <source>
        <dbReference type="ARBA" id="ARBA00022694"/>
    </source>
</evidence>
<dbReference type="Pfam" id="PF00825">
    <property type="entry name" value="Ribonuclease_P"/>
    <property type="match status" value="1"/>
</dbReference>
<dbReference type="GO" id="GO:0042781">
    <property type="term" value="F:3'-tRNA processing endoribonuclease activity"/>
    <property type="evidence" value="ECO:0007669"/>
    <property type="project" value="TreeGrafter"/>
</dbReference>
<dbReference type="Proteomes" id="UP001108027">
    <property type="component" value="Unassembled WGS sequence"/>
</dbReference>
<dbReference type="EMBL" id="JAJGNA010000002">
    <property type="protein sequence ID" value="MCC4307452.1"/>
    <property type="molecule type" value="Genomic_DNA"/>
</dbReference>
<keyword evidence="9" id="KW-1185">Reference proteome</keyword>
<dbReference type="EC" id="3.1.26.5" evidence="6 7"/>
<comment type="subunit">
    <text evidence="6">Consists of a catalytic RNA component (M1 or rnpB) and a protein subunit.</text>
</comment>
<protein>
    <recommendedName>
        <fullName evidence="6 7">Ribonuclease P protein component</fullName>
        <shortName evidence="6">RNase P protein</shortName>
        <shortName evidence="6">RNaseP protein</shortName>
        <ecNumber evidence="6 7">3.1.26.5</ecNumber>
    </recommendedName>
    <alternativeName>
        <fullName evidence="6">Protein C5</fullName>
    </alternativeName>
</protein>
<keyword evidence="5 6" id="KW-0694">RNA-binding</keyword>
<dbReference type="GO" id="GO:0030677">
    <property type="term" value="C:ribonuclease P complex"/>
    <property type="evidence" value="ECO:0007669"/>
    <property type="project" value="TreeGrafter"/>
</dbReference>
<keyword evidence="3 6" id="KW-0255">Endonuclease</keyword>
<evidence type="ECO:0000256" key="3">
    <source>
        <dbReference type="ARBA" id="ARBA00022759"/>
    </source>
</evidence>
<evidence type="ECO:0000256" key="5">
    <source>
        <dbReference type="ARBA" id="ARBA00022884"/>
    </source>
</evidence>
<keyword evidence="4 6" id="KW-0378">Hydrolase</keyword>
<evidence type="ECO:0000313" key="8">
    <source>
        <dbReference type="EMBL" id="MCC4307452.1"/>
    </source>
</evidence>
<dbReference type="HAMAP" id="MF_00227">
    <property type="entry name" value="RNase_P"/>
    <property type="match status" value="1"/>
</dbReference>
<gene>
    <name evidence="6 8" type="primary">rnpA</name>
    <name evidence="8" type="ORF">LL252_02615</name>
</gene>
<comment type="similarity">
    <text evidence="6">Belongs to the RnpA family.</text>
</comment>
<reference evidence="8" key="1">
    <citation type="submission" date="2021-10" db="EMBL/GenBank/DDBJ databases">
        <title>The diversity and Nitrogen Metabolism of Culturable Nitrate-Utilizing Bacteria Within the Oxygen Minimum Zone of the Changjiang (Yangtze River)Estuary.</title>
        <authorList>
            <person name="Zhang D."/>
            <person name="Zheng J."/>
            <person name="Liu S."/>
            <person name="He W."/>
        </authorList>
    </citation>
    <scope>NUCLEOTIDE SEQUENCE</scope>
    <source>
        <strain evidence="8">FXH-223</strain>
    </source>
</reference>
<dbReference type="SUPFAM" id="SSF54211">
    <property type="entry name" value="Ribosomal protein S5 domain 2-like"/>
    <property type="match status" value="1"/>
</dbReference>
<dbReference type="GO" id="GO:0004526">
    <property type="term" value="F:ribonuclease P activity"/>
    <property type="evidence" value="ECO:0007669"/>
    <property type="project" value="UniProtKB-UniRule"/>
</dbReference>
<sequence length="129" mass="14557">MVHRSALPDSPSLSFTRDQRLLGGDQFRAVFDAPDFRVSDRYILILARRNNLPQARLGLVVGRRRARRAVDRGAIKRRAREQFRLRQHALAGLDLIVLLRAPCPPDGGRSATPLLASLLDKLLAKRQQD</sequence>
<evidence type="ECO:0000256" key="6">
    <source>
        <dbReference type="HAMAP-Rule" id="MF_00227"/>
    </source>
</evidence>
<proteinExistence type="inferred from homology"/>
<evidence type="ECO:0000313" key="9">
    <source>
        <dbReference type="Proteomes" id="UP001108027"/>
    </source>
</evidence>
<organism evidence="8 9">
    <name type="scientific">Alloalcanivorax marinus</name>
    <dbReference type="NCBI Taxonomy" id="1177169"/>
    <lineage>
        <taxon>Bacteria</taxon>
        <taxon>Pseudomonadati</taxon>
        <taxon>Pseudomonadota</taxon>
        <taxon>Gammaproteobacteria</taxon>
        <taxon>Oceanospirillales</taxon>
        <taxon>Alcanivoracaceae</taxon>
        <taxon>Alloalcanivorax</taxon>
    </lineage>
</organism>
<dbReference type="Gene3D" id="3.30.230.10">
    <property type="match status" value="1"/>
</dbReference>
<accession>A0A9Q3UI71</accession>
<dbReference type="PANTHER" id="PTHR33992:SF1">
    <property type="entry name" value="RIBONUCLEASE P PROTEIN COMPONENT"/>
    <property type="match status" value="1"/>
</dbReference>
<dbReference type="GO" id="GO:0001682">
    <property type="term" value="P:tRNA 5'-leader removal"/>
    <property type="evidence" value="ECO:0007669"/>
    <property type="project" value="UniProtKB-UniRule"/>
</dbReference>
<evidence type="ECO:0000256" key="7">
    <source>
        <dbReference type="NCBIfam" id="TIGR00188"/>
    </source>
</evidence>
<comment type="function">
    <text evidence="6">RNaseP catalyzes the removal of the 5'-leader sequence from pre-tRNA to produce the mature 5'-terminus. It can also cleave other RNA substrates such as 4.5S RNA. The protein component plays an auxiliary but essential role in vivo by binding to the 5'-leader sequence and broadening the substrate specificity of the ribozyme.</text>
</comment>
<keyword evidence="1 6" id="KW-0819">tRNA processing</keyword>
<dbReference type="InterPro" id="IPR014721">
    <property type="entry name" value="Ribsml_uS5_D2-typ_fold_subgr"/>
</dbReference>
<dbReference type="AlphaFoldDB" id="A0A9Q3UI71"/>
<evidence type="ECO:0000256" key="4">
    <source>
        <dbReference type="ARBA" id="ARBA00022801"/>
    </source>
</evidence>
<evidence type="ECO:0000256" key="2">
    <source>
        <dbReference type="ARBA" id="ARBA00022722"/>
    </source>
</evidence>
<comment type="caution">
    <text evidence="8">The sequence shown here is derived from an EMBL/GenBank/DDBJ whole genome shotgun (WGS) entry which is preliminary data.</text>
</comment>
<dbReference type="InterPro" id="IPR000100">
    <property type="entry name" value="RNase_P"/>
</dbReference>
<comment type="catalytic activity">
    <reaction evidence="6">
        <text>Endonucleolytic cleavage of RNA, removing 5'-extranucleotides from tRNA precursor.</text>
        <dbReference type="EC" id="3.1.26.5"/>
    </reaction>
</comment>
<dbReference type="PANTHER" id="PTHR33992">
    <property type="entry name" value="RIBONUCLEASE P PROTEIN COMPONENT"/>
    <property type="match status" value="1"/>
</dbReference>
<name>A0A9Q3UI71_9GAMM</name>
<dbReference type="InterPro" id="IPR020568">
    <property type="entry name" value="Ribosomal_Su5_D2-typ_SF"/>
</dbReference>